<sequence length="1181" mass="132796">MAYEGDSQPTQQATQNVIDPRRIGKQNSGFSDEDVSDIICLLYPHSAAARQEANRIALENSSHILGRHDADNVNVDLSHEDDASRFQPSSAGDYAIILRLSAKVHNPAQGFTFGRNVNRCDIVFHNDPVRRLSNIHFRVYVNDYGVVMIEDTSTNGTIVDNQLLKCRSTKPTRRTLSSGSIIQILMHDESSDLSFLVRIPRRDGEYDAVYTQNLANYLRRQRPLDAADARTIVPDQGGRLNLFPEPPTQRKALPMARPAKPKASERLPKDWDGSGRYNVSGTIGKGAFATVHMATSKFDGCPYAAKELEKRRFMKNGVLDQKVENEMRIMQSVQHTNIVQYIEHFDWKDRLIIIMEYVPLGDLGHYIMDNGPLTEDMVQSMAVQMLGALEHLHEKNITHRDIKPDNILISSDQPFQVKLTDFGLSKMVDNEQTFLTTFCGTLLYCAPEVYGEFIEYDEHGNRDPNRRRQKSTAVGHRYEHAVDIWSLGGVLFYCLAGSAPYPVKTGITYMELLNIVMTTELDVSPLQNKQVSLEGIDCLQGMINRNPSLRATTRQLLMHKWLGGEGIFGYVEQSLSDDEISDDQLEQSASQLRIAEDRFPQNDGFDSQPVPSLSDLEEEKENNTFGPNTRMPRLFGEVGMSALRSSGAIPANHLNLPVGVSSSSMGETEIMRVIPDSESDDFSTPRQRSQPMIFSMSQGQDILDDIEPRPESQSLGCAESILGNLNMKSLIRNNSVLTSSDFTSSKRKPLDRSDEEEFERSQSGMMPIKRLKSEGQIDTLISDSPEEFILFASVPPAAAASRRQIEAPVHKSTFWNSSDRRTWHLRYPEMVNSQYMAFRSAALQRGEDFSPSKSPLWDLAMKYFPPTTDLTTQARDDSSDEKSAGRSEYPPHSTDPNSQSPDAFPIKVPATQAIASFESAGDSVIQDVSVSVATCFASFGREARNSVVYSNIRESRIPKNAFKIILWRPGFDAASQRRPWMNSPAPSENKSPESLAYAFYVSTKASNGIFINRTQLQSHESKKSGGESKHWIKLHDGDHILLWYRENNKTGENVGLTFRCTWGGSSVPRPLEPIVPVAEDTARSIDMACIHAERAYRRQMDYERAMEKADDEMIERRRYIQREIELKKAFEEKRLVAQRNLAARSRRLSPAPGAIPVPSRVVPQYRHTSPAMLRGVPAEEG</sequence>
<dbReference type="SUPFAM" id="SSF49879">
    <property type="entry name" value="SMAD/FHA domain"/>
    <property type="match status" value="1"/>
</dbReference>
<dbReference type="Proteomes" id="UP001201980">
    <property type="component" value="Unassembled WGS sequence"/>
</dbReference>
<dbReference type="InterPro" id="IPR000253">
    <property type="entry name" value="FHA_dom"/>
</dbReference>
<evidence type="ECO:0000256" key="4">
    <source>
        <dbReference type="ARBA" id="ARBA00022741"/>
    </source>
</evidence>
<dbReference type="PROSITE" id="PS00107">
    <property type="entry name" value="PROTEIN_KINASE_ATP"/>
    <property type="match status" value="1"/>
</dbReference>
<evidence type="ECO:0000313" key="12">
    <source>
        <dbReference type="EMBL" id="KAJ2904137.1"/>
    </source>
</evidence>
<dbReference type="GO" id="GO:0004674">
    <property type="term" value="F:protein serine/threonine kinase activity"/>
    <property type="evidence" value="ECO:0007669"/>
    <property type="project" value="InterPro"/>
</dbReference>
<dbReference type="SUPFAM" id="SSF56112">
    <property type="entry name" value="Protein kinase-like (PK-like)"/>
    <property type="match status" value="1"/>
</dbReference>
<dbReference type="AlphaFoldDB" id="A0AAD5WV14"/>
<dbReference type="GO" id="GO:0034045">
    <property type="term" value="C:phagophore assembly site membrane"/>
    <property type="evidence" value="ECO:0007669"/>
    <property type="project" value="UniProtKB-SubCell"/>
</dbReference>
<dbReference type="Gene3D" id="2.60.200.20">
    <property type="match status" value="1"/>
</dbReference>
<evidence type="ECO:0000313" key="13">
    <source>
        <dbReference type="Proteomes" id="UP001201980"/>
    </source>
</evidence>
<feature type="compositionally biased region" description="Basic and acidic residues" evidence="9">
    <location>
        <begin position="262"/>
        <end position="271"/>
    </location>
</feature>
<feature type="domain" description="Protein kinase" evidence="11">
    <location>
        <begin position="277"/>
        <end position="562"/>
    </location>
</feature>
<dbReference type="InterPro" id="IPR045269">
    <property type="entry name" value="Atg1-like"/>
</dbReference>
<dbReference type="PROSITE" id="PS50011">
    <property type="entry name" value="PROTEIN_KINASE_DOM"/>
    <property type="match status" value="1"/>
</dbReference>
<dbReference type="FunFam" id="3.30.200.20:FF:000470">
    <property type="entry name" value="Serine/threonine-protein kinase RAD53"/>
    <property type="match status" value="1"/>
</dbReference>
<feature type="domain" description="FHA" evidence="10">
    <location>
        <begin position="111"/>
        <end position="164"/>
    </location>
</feature>
<feature type="compositionally biased region" description="Polar residues" evidence="9">
    <location>
        <begin position="7"/>
        <end position="17"/>
    </location>
</feature>
<feature type="region of interest" description="Disordered" evidence="9">
    <location>
        <begin position="237"/>
        <end position="271"/>
    </location>
</feature>
<evidence type="ECO:0000256" key="6">
    <source>
        <dbReference type="ARBA" id="ARBA00023006"/>
    </source>
</evidence>
<keyword evidence="13" id="KW-1185">Reference proteome</keyword>
<feature type="region of interest" description="Disordered" evidence="9">
    <location>
        <begin position="1"/>
        <end position="30"/>
    </location>
</feature>
<accession>A0AAD5WV14</accession>
<evidence type="ECO:0000256" key="5">
    <source>
        <dbReference type="ARBA" id="ARBA00022840"/>
    </source>
</evidence>
<dbReference type="PROSITE" id="PS50006">
    <property type="entry name" value="FHA_DOMAIN"/>
    <property type="match status" value="1"/>
</dbReference>
<evidence type="ECO:0000256" key="1">
    <source>
        <dbReference type="ARBA" id="ARBA00004623"/>
    </source>
</evidence>
<dbReference type="EMBL" id="JAKWBI020000061">
    <property type="protein sequence ID" value="KAJ2904137.1"/>
    <property type="molecule type" value="Genomic_DNA"/>
</dbReference>
<evidence type="ECO:0000259" key="11">
    <source>
        <dbReference type="PROSITE" id="PS50011"/>
    </source>
</evidence>
<comment type="caution">
    <text evidence="12">The sequence shown here is derived from an EMBL/GenBank/DDBJ whole genome shotgun (WGS) entry which is preliminary data.</text>
</comment>
<feature type="binding site" evidence="8">
    <location>
        <position position="306"/>
    </location>
    <ligand>
        <name>ATP</name>
        <dbReference type="ChEBI" id="CHEBI:30616"/>
    </ligand>
</feature>
<evidence type="ECO:0000256" key="7">
    <source>
        <dbReference type="ARBA" id="ARBA00030237"/>
    </source>
</evidence>
<reference evidence="12" key="1">
    <citation type="submission" date="2022-07" db="EMBL/GenBank/DDBJ databases">
        <title>Draft genome sequence of Zalerion maritima ATCC 34329, a (micro)plastics degrading marine fungus.</title>
        <authorList>
            <person name="Paco A."/>
            <person name="Goncalves M.F.M."/>
            <person name="Rocha-Santos T.A.P."/>
            <person name="Alves A."/>
        </authorList>
    </citation>
    <scope>NUCLEOTIDE SEQUENCE</scope>
    <source>
        <strain evidence="12">ATCC 34329</strain>
    </source>
</reference>
<dbReference type="InterPro" id="IPR008271">
    <property type="entry name" value="Ser/Thr_kinase_AS"/>
</dbReference>
<feature type="region of interest" description="Disordered" evidence="9">
    <location>
        <begin position="868"/>
        <end position="904"/>
    </location>
</feature>
<name>A0AAD5WV14_9PEZI</name>
<dbReference type="PROSITE" id="PS00108">
    <property type="entry name" value="PROTEIN_KINASE_ST"/>
    <property type="match status" value="1"/>
</dbReference>
<dbReference type="PANTHER" id="PTHR24348">
    <property type="entry name" value="SERINE/THREONINE-PROTEIN KINASE UNC-51-RELATED"/>
    <property type="match status" value="1"/>
</dbReference>
<dbReference type="InterPro" id="IPR011009">
    <property type="entry name" value="Kinase-like_dom_sf"/>
</dbReference>
<feature type="compositionally biased region" description="Basic and acidic residues" evidence="9">
    <location>
        <begin position="874"/>
        <end position="885"/>
    </location>
</feature>
<evidence type="ECO:0000259" key="10">
    <source>
        <dbReference type="PROSITE" id="PS50006"/>
    </source>
</evidence>
<dbReference type="InterPro" id="IPR000719">
    <property type="entry name" value="Prot_kinase_dom"/>
</dbReference>
<comment type="subcellular location">
    <subcellularLocation>
        <location evidence="1">Preautophagosomal structure membrane</location>
        <topology evidence="1">Peripheral membrane protein</topology>
    </subcellularLocation>
</comment>
<keyword evidence="6" id="KW-0072">Autophagy</keyword>
<dbReference type="GO" id="GO:0010506">
    <property type="term" value="P:regulation of autophagy"/>
    <property type="evidence" value="ECO:0007669"/>
    <property type="project" value="InterPro"/>
</dbReference>
<dbReference type="SMART" id="SM00220">
    <property type="entry name" value="S_TKc"/>
    <property type="match status" value="1"/>
</dbReference>
<dbReference type="Gene3D" id="1.10.510.10">
    <property type="entry name" value="Transferase(Phosphotransferase) domain 1"/>
    <property type="match status" value="1"/>
</dbReference>
<keyword evidence="4 8" id="KW-0547">Nucleotide-binding</keyword>
<feature type="region of interest" description="Disordered" evidence="9">
    <location>
        <begin position="740"/>
        <end position="763"/>
    </location>
</feature>
<keyword evidence="3" id="KW-0813">Transport</keyword>
<evidence type="ECO:0000256" key="8">
    <source>
        <dbReference type="PROSITE-ProRule" id="PRU10141"/>
    </source>
</evidence>
<evidence type="ECO:0000256" key="2">
    <source>
        <dbReference type="ARBA" id="ARBA00005575"/>
    </source>
</evidence>
<evidence type="ECO:0000256" key="9">
    <source>
        <dbReference type="SAM" id="MobiDB-lite"/>
    </source>
</evidence>
<gene>
    <name evidence="12" type="ORF">MKZ38_008758</name>
</gene>
<feature type="region of interest" description="Disordered" evidence="9">
    <location>
        <begin position="597"/>
        <end position="632"/>
    </location>
</feature>
<evidence type="ECO:0000256" key="3">
    <source>
        <dbReference type="ARBA" id="ARBA00022448"/>
    </source>
</evidence>
<protein>
    <recommendedName>
        <fullName evidence="7">Autophagy-related protein 1</fullName>
    </recommendedName>
</protein>
<comment type="similarity">
    <text evidence="2">Belongs to the protein kinase superfamily. CAMK Ser/Thr protein kinase family. CHEK2 subfamily.</text>
</comment>
<dbReference type="GO" id="GO:0005524">
    <property type="term" value="F:ATP binding"/>
    <property type="evidence" value="ECO:0007669"/>
    <property type="project" value="UniProtKB-UniRule"/>
</dbReference>
<organism evidence="12 13">
    <name type="scientific">Zalerion maritima</name>
    <dbReference type="NCBI Taxonomy" id="339359"/>
    <lineage>
        <taxon>Eukaryota</taxon>
        <taxon>Fungi</taxon>
        <taxon>Dikarya</taxon>
        <taxon>Ascomycota</taxon>
        <taxon>Pezizomycotina</taxon>
        <taxon>Sordariomycetes</taxon>
        <taxon>Lulworthiomycetidae</taxon>
        <taxon>Lulworthiales</taxon>
        <taxon>Lulworthiaceae</taxon>
        <taxon>Zalerion</taxon>
    </lineage>
</organism>
<dbReference type="InterPro" id="IPR017441">
    <property type="entry name" value="Protein_kinase_ATP_BS"/>
</dbReference>
<dbReference type="Pfam" id="PF00498">
    <property type="entry name" value="FHA"/>
    <property type="match status" value="1"/>
</dbReference>
<proteinExistence type="inferred from homology"/>
<keyword evidence="5 8" id="KW-0067">ATP-binding</keyword>
<dbReference type="InterPro" id="IPR008984">
    <property type="entry name" value="SMAD_FHA_dom_sf"/>
</dbReference>
<dbReference type="GO" id="GO:0006914">
    <property type="term" value="P:autophagy"/>
    <property type="evidence" value="ECO:0007669"/>
    <property type="project" value="UniProtKB-KW"/>
</dbReference>
<dbReference type="Pfam" id="PF00069">
    <property type="entry name" value="Pkinase"/>
    <property type="match status" value="1"/>
</dbReference>
<dbReference type="SMART" id="SM00240">
    <property type="entry name" value="FHA"/>
    <property type="match status" value="1"/>
</dbReference>